<dbReference type="Proteomes" id="UP001549037">
    <property type="component" value="Unassembled WGS sequence"/>
</dbReference>
<sequence>MKTYELYEDERNVKEDAMLLKDRIQKIAKYLFITVCVVYSVIFLGTIASLFYAYDSTLSVPYEISSKRVPVIYKKAGFKGEISHLENQSNLHNQRMSYTYTEKVGQSKMTYHFVIGIDKNKKELTYTYNEIVDLYTGHYSDSYERDSQLFSEFFDVALFKNEKMDLYRRSLEQSLEASGLENVKVEIDEWSGEAFSANASDLNQELKKDLQEANKNGAAPVLGINTLDPFKYFSMGSTTLHISTDSDISYFEDHAKKIEHSQLKAGYYVVSENQSSYYSNYYVNENLEWENITFQD</sequence>
<keyword evidence="1" id="KW-1133">Transmembrane helix</keyword>
<protein>
    <recommendedName>
        <fullName evidence="4">Lipoprotein</fullName>
    </recommendedName>
</protein>
<accession>A0ABV2JCL8</accession>
<reference evidence="2 3" key="1">
    <citation type="submission" date="2024-06" db="EMBL/GenBank/DDBJ databases">
        <title>Genomic Encyclopedia of Type Strains, Phase IV (KMG-IV): sequencing the most valuable type-strain genomes for metagenomic binning, comparative biology and taxonomic classification.</title>
        <authorList>
            <person name="Goeker M."/>
        </authorList>
    </citation>
    <scope>NUCLEOTIDE SEQUENCE [LARGE SCALE GENOMIC DNA]</scope>
    <source>
        <strain evidence="2 3">DSM 28302</strain>
    </source>
</reference>
<gene>
    <name evidence="2" type="ORF">ABID28_000157</name>
</gene>
<evidence type="ECO:0000313" key="2">
    <source>
        <dbReference type="EMBL" id="MET3633527.1"/>
    </source>
</evidence>
<feature type="transmembrane region" description="Helical" evidence="1">
    <location>
        <begin position="30"/>
        <end position="54"/>
    </location>
</feature>
<dbReference type="RefSeq" id="WP_354367165.1">
    <property type="nucleotide sequence ID" value="NZ_JBEPLN010000002.1"/>
</dbReference>
<name>A0ABV2JCL8_9STRE</name>
<comment type="caution">
    <text evidence="2">The sequence shown here is derived from an EMBL/GenBank/DDBJ whole genome shotgun (WGS) entry which is preliminary data.</text>
</comment>
<evidence type="ECO:0008006" key="4">
    <source>
        <dbReference type="Google" id="ProtNLM"/>
    </source>
</evidence>
<keyword evidence="1" id="KW-0472">Membrane</keyword>
<keyword evidence="3" id="KW-1185">Reference proteome</keyword>
<evidence type="ECO:0000313" key="3">
    <source>
        <dbReference type="Proteomes" id="UP001549037"/>
    </source>
</evidence>
<organism evidence="2 3">
    <name type="scientific">Streptococcus porcorum</name>
    <dbReference type="NCBI Taxonomy" id="701526"/>
    <lineage>
        <taxon>Bacteria</taxon>
        <taxon>Bacillati</taxon>
        <taxon>Bacillota</taxon>
        <taxon>Bacilli</taxon>
        <taxon>Lactobacillales</taxon>
        <taxon>Streptococcaceae</taxon>
        <taxon>Streptococcus</taxon>
    </lineage>
</organism>
<keyword evidence="1" id="KW-0812">Transmembrane</keyword>
<evidence type="ECO:0000256" key="1">
    <source>
        <dbReference type="SAM" id="Phobius"/>
    </source>
</evidence>
<dbReference type="EMBL" id="JBEPLN010000002">
    <property type="protein sequence ID" value="MET3633527.1"/>
    <property type="molecule type" value="Genomic_DNA"/>
</dbReference>
<proteinExistence type="predicted"/>